<keyword evidence="5" id="KW-1185">Reference proteome</keyword>
<dbReference type="Proteomes" id="UP001642405">
    <property type="component" value="Unassembled WGS sequence"/>
</dbReference>
<evidence type="ECO:0000313" key="4">
    <source>
        <dbReference type="EMBL" id="CAK7210345.1"/>
    </source>
</evidence>
<dbReference type="SMART" id="SM00320">
    <property type="entry name" value="WD40"/>
    <property type="match status" value="3"/>
</dbReference>
<evidence type="ECO:0000256" key="3">
    <source>
        <dbReference type="SAM" id="MobiDB-lite"/>
    </source>
</evidence>
<dbReference type="PANTHER" id="PTHR19918:SF5">
    <property type="entry name" value="MEIOSIS-SPECIFIC APC_C ACTIVATOR PROTEIN AMA1"/>
    <property type="match status" value="1"/>
</dbReference>
<dbReference type="SUPFAM" id="SSF50978">
    <property type="entry name" value="WD40 repeat-like"/>
    <property type="match status" value="1"/>
</dbReference>
<dbReference type="InterPro" id="IPR036322">
    <property type="entry name" value="WD40_repeat_dom_sf"/>
</dbReference>
<comment type="caution">
    <text evidence="4">The sequence shown here is derived from an EMBL/GenBank/DDBJ whole genome shotgun (WGS) entry which is preliminary data.</text>
</comment>
<reference evidence="4 5" key="1">
    <citation type="submission" date="2024-01" db="EMBL/GenBank/DDBJ databases">
        <authorList>
            <person name="Allen C."/>
            <person name="Tagirdzhanova G."/>
        </authorList>
    </citation>
    <scope>NUCLEOTIDE SEQUENCE [LARGE SCALE GENOMIC DNA]</scope>
</reference>
<evidence type="ECO:0000256" key="2">
    <source>
        <dbReference type="ARBA" id="ARBA00022737"/>
    </source>
</evidence>
<gene>
    <name evidence="4" type="ORF">SCUCBS95973_000747</name>
</gene>
<sequence>MDIPSAFTNPLPVLPIRTRTPDNDNETLPDFDNSPPRTPGISSLDSGYGSAEPTPVKPPAELEDSFDYCGSYTLDGSVADSTEHHSMIGIDECPRSALFTPEQKFLGLAASSLKQGRIKLPPVTKAASLQRPHKARVGLASSFYSTASPQPSCRCGPDSLSSCLPSSSPSAGSIRVPDRFVHPRDADDTEIPLGEKFRLTKTPHELEDVEKVLRNNHISVDDFFDSTARVIPVSTFANDRQSARQRRGWPTQTRIRTTLLPGQMGDVPESEFDQRLMRGSVWSIGTVPPIVGAVNNGNGSMTQTGTAAPYYTSSFVNNFVYPSTDIDKHRGRIAAALDVDRASRLLQCNINKGVLKLHPGHTFPVPVPNAAAKHLPQPKKAKTVWDGARWVKDGARKMVKAKEDDPDEYRPLRILSGPNYRDDFYCSLLAYCPTTDTVAVGLADLLYTWSEGDGAVHINGSNNSDVWLTCLAFSSEEGGRGILAFGRSNNVFGLMAIDEANNARMLVEEASSISCLSWRPTCTMRPSKNPSRPGRLVSTEDLLVGTEAGLVLYYVIEWPDLEEVEKDRWQGDVTLVARISVHSQLVYGISWAPDGESFATGANDNNCCFFYTNDVLPRAFRPGGTGQVSDGQPRRTMHSDLANSLRVRLSNGRQVRERVKTDLFVRQMNSGTETWLWEHGAAVKAIAFCPWQDGLVATGGGSNDRCIHFFHTTSGSTLATIFVSAQVTSLIWSTTRREIAATFGFTHPNHPIRVAVYSWPDCKQVAAIPWDGKHRALYGISCSRSRRQCLLGAKSDDADKSPPRTLKDGCIAVASSEANVKFYELWPSDNKPITTGVGMLGGSDILEDMEGIQKEGDIIR</sequence>
<organism evidence="4 5">
    <name type="scientific">Sporothrix curviconia</name>
    <dbReference type="NCBI Taxonomy" id="1260050"/>
    <lineage>
        <taxon>Eukaryota</taxon>
        <taxon>Fungi</taxon>
        <taxon>Dikarya</taxon>
        <taxon>Ascomycota</taxon>
        <taxon>Pezizomycotina</taxon>
        <taxon>Sordariomycetes</taxon>
        <taxon>Sordariomycetidae</taxon>
        <taxon>Ophiostomatales</taxon>
        <taxon>Ophiostomataceae</taxon>
        <taxon>Sporothrix</taxon>
    </lineage>
</organism>
<dbReference type="InterPro" id="IPR015943">
    <property type="entry name" value="WD40/YVTN_repeat-like_dom_sf"/>
</dbReference>
<keyword evidence="1" id="KW-0853">WD repeat</keyword>
<evidence type="ECO:0000256" key="1">
    <source>
        <dbReference type="ARBA" id="ARBA00022574"/>
    </source>
</evidence>
<dbReference type="EMBL" id="CAWUHB010000003">
    <property type="protein sequence ID" value="CAK7210345.1"/>
    <property type="molecule type" value="Genomic_DNA"/>
</dbReference>
<proteinExistence type="predicted"/>
<feature type="region of interest" description="Disordered" evidence="3">
    <location>
        <begin position="1"/>
        <end position="62"/>
    </location>
</feature>
<dbReference type="InterPro" id="IPR033010">
    <property type="entry name" value="Cdc20/Fizzy"/>
</dbReference>
<accession>A0ABP0ASW7</accession>
<dbReference type="Gene3D" id="2.130.10.10">
    <property type="entry name" value="YVTN repeat-like/Quinoprotein amine dehydrogenase"/>
    <property type="match status" value="2"/>
</dbReference>
<name>A0ABP0ASW7_9PEZI</name>
<protein>
    <recommendedName>
        <fullName evidence="6">Meiosis-specific APC/C activator protein AMA1</fullName>
    </recommendedName>
</protein>
<keyword evidence="2" id="KW-0677">Repeat</keyword>
<evidence type="ECO:0000313" key="5">
    <source>
        <dbReference type="Proteomes" id="UP001642405"/>
    </source>
</evidence>
<dbReference type="InterPro" id="IPR001680">
    <property type="entry name" value="WD40_rpt"/>
</dbReference>
<evidence type="ECO:0008006" key="6">
    <source>
        <dbReference type="Google" id="ProtNLM"/>
    </source>
</evidence>
<dbReference type="PANTHER" id="PTHR19918">
    <property type="entry name" value="CELL DIVISION CYCLE 20 CDC20 FIZZY -RELATED"/>
    <property type="match status" value="1"/>
</dbReference>